<feature type="coiled-coil region" evidence="1">
    <location>
        <begin position="241"/>
        <end position="272"/>
    </location>
</feature>
<keyword evidence="3" id="KW-1185">Reference proteome</keyword>
<evidence type="ECO:0000313" key="3">
    <source>
        <dbReference type="Proteomes" id="UP000016662"/>
    </source>
</evidence>
<comment type="caution">
    <text evidence="2">The sequence shown here is derived from an EMBL/GenBank/DDBJ whole genome shotgun (WGS) entry which is preliminary data.</text>
</comment>
<keyword evidence="1" id="KW-0175">Coiled coil</keyword>
<protein>
    <submittedName>
        <fullName evidence="2">Uncharacterized protein</fullName>
    </submittedName>
</protein>
<evidence type="ECO:0000313" key="2">
    <source>
        <dbReference type="EMBL" id="ERJ94909.1"/>
    </source>
</evidence>
<dbReference type="HOGENOM" id="CLU_561272_0_0_9"/>
<sequence>MIEDFMYTEPKEWHKKIRTEIQHLRQAHSKAMKKNNRITSGLLDLEPAMEKRRTAALLSSLEKLNEHDRQLAGDWITLNIFSESYAPVQYDGHILTASSIWILDRLSELNVPLDKIYMLLPTDEELIDDLFEIDIWDCQYEEDLIASVEYVLRYRNQDIAPLESNGGDGERILTSNLAAEGKDHAAVPSRQKFESLLALLPQWMKDEAIAHLEACHQAWTERFFTGIGFFKGQYIDKVHNANTIRKEINEIRDKLECKAKQYMAERERLRKNRKAQIKSKPNAPINAPLMNPLRAPNLPIIFETALAYAPSPLTALINGAGDMGDAEIVSLLDKMKGLDNLHETALKELDDVIDQRGKFLYMIVHRSYLTFDFVTEYFPEELHEAMLKPVPVPDPYELCFAMLYAVETGNDIPWLYGSCIGTLSEVVDYLPWGMSDYSEMEDPYWEEVPPMSSKVPDFPDWYARDYYWKNDDEYEARNLSQIIYFI</sequence>
<evidence type="ECO:0000256" key="1">
    <source>
        <dbReference type="SAM" id="Coils"/>
    </source>
</evidence>
<reference evidence="2 3" key="1">
    <citation type="submission" date="2013-07" db="EMBL/GenBank/DDBJ databases">
        <authorList>
            <person name="Weinstock G."/>
            <person name="Sodergren E."/>
            <person name="Wylie T."/>
            <person name="Fulton L."/>
            <person name="Fulton R."/>
            <person name="Fronick C."/>
            <person name="O'Laughlin M."/>
            <person name="Godfrey J."/>
            <person name="Miner T."/>
            <person name="Herter B."/>
            <person name="Appelbaum E."/>
            <person name="Cordes M."/>
            <person name="Lek S."/>
            <person name="Wollam A."/>
            <person name="Pepin K.H."/>
            <person name="Palsikar V.B."/>
            <person name="Mitreva M."/>
            <person name="Wilson R.K."/>
        </authorList>
    </citation>
    <scope>NUCLEOTIDE SEQUENCE [LARGE SCALE GENOMIC DNA]</scope>
    <source>
        <strain evidence="2 3">ATCC 27760</strain>
    </source>
</reference>
<dbReference type="PATRIC" id="fig|411473.3.peg.1492"/>
<proteinExistence type="predicted"/>
<dbReference type="AlphaFoldDB" id="U2LZH9"/>
<dbReference type="Proteomes" id="UP000016662">
    <property type="component" value="Unassembled WGS sequence"/>
</dbReference>
<name>U2LZH9_9FIRM</name>
<gene>
    <name evidence="2" type="ORF">RUMCAL_01822</name>
</gene>
<dbReference type="STRING" id="411473.RUMCAL_01822"/>
<accession>U2LZH9</accession>
<dbReference type="EMBL" id="AWVF01000229">
    <property type="protein sequence ID" value="ERJ94909.1"/>
    <property type="molecule type" value="Genomic_DNA"/>
</dbReference>
<organism evidence="2 3">
    <name type="scientific">Ruminococcus callidus ATCC 27760</name>
    <dbReference type="NCBI Taxonomy" id="411473"/>
    <lineage>
        <taxon>Bacteria</taxon>
        <taxon>Bacillati</taxon>
        <taxon>Bacillota</taxon>
        <taxon>Clostridia</taxon>
        <taxon>Eubacteriales</taxon>
        <taxon>Oscillospiraceae</taxon>
        <taxon>Ruminococcus</taxon>
    </lineage>
</organism>